<name>A0ACB7TKY2_HYAAI</name>
<evidence type="ECO:0000313" key="2">
    <source>
        <dbReference type="Proteomes" id="UP000821845"/>
    </source>
</evidence>
<dbReference type="EMBL" id="CM023481">
    <property type="protein sequence ID" value="KAH6947560.1"/>
    <property type="molecule type" value="Genomic_DNA"/>
</dbReference>
<dbReference type="Proteomes" id="UP000821845">
    <property type="component" value="Chromosome 1"/>
</dbReference>
<organism evidence="1 2">
    <name type="scientific">Hyalomma asiaticum</name>
    <name type="common">Tick</name>
    <dbReference type="NCBI Taxonomy" id="266040"/>
    <lineage>
        <taxon>Eukaryota</taxon>
        <taxon>Metazoa</taxon>
        <taxon>Ecdysozoa</taxon>
        <taxon>Arthropoda</taxon>
        <taxon>Chelicerata</taxon>
        <taxon>Arachnida</taxon>
        <taxon>Acari</taxon>
        <taxon>Parasitiformes</taxon>
        <taxon>Ixodida</taxon>
        <taxon>Ixodoidea</taxon>
        <taxon>Ixodidae</taxon>
        <taxon>Hyalomminae</taxon>
        <taxon>Hyalomma</taxon>
    </lineage>
</organism>
<comment type="caution">
    <text evidence="1">The sequence shown here is derived from an EMBL/GenBank/DDBJ whole genome shotgun (WGS) entry which is preliminary data.</text>
</comment>
<proteinExistence type="predicted"/>
<accession>A0ACB7TKY2</accession>
<evidence type="ECO:0000313" key="1">
    <source>
        <dbReference type="EMBL" id="KAH6947560.1"/>
    </source>
</evidence>
<keyword evidence="2" id="KW-1185">Reference proteome</keyword>
<reference evidence="1" key="1">
    <citation type="submission" date="2020-05" db="EMBL/GenBank/DDBJ databases">
        <title>Large-scale comparative analyses of tick genomes elucidate their genetic diversity and vector capacities.</title>
        <authorList>
            <person name="Jia N."/>
            <person name="Wang J."/>
            <person name="Shi W."/>
            <person name="Du L."/>
            <person name="Sun Y."/>
            <person name="Zhan W."/>
            <person name="Jiang J."/>
            <person name="Wang Q."/>
            <person name="Zhang B."/>
            <person name="Ji P."/>
            <person name="Sakyi L.B."/>
            <person name="Cui X."/>
            <person name="Yuan T."/>
            <person name="Jiang B."/>
            <person name="Yang W."/>
            <person name="Lam T.T.-Y."/>
            <person name="Chang Q."/>
            <person name="Ding S."/>
            <person name="Wang X."/>
            <person name="Zhu J."/>
            <person name="Ruan X."/>
            <person name="Zhao L."/>
            <person name="Wei J."/>
            <person name="Que T."/>
            <person name="Du C."/>
            <person name="Cheng J."/>
            <person name="Dai P."/>
            <person name="Han X."/>
            <person name="Huang E."/>
            <person name="Gao Y."/>
            <person name="Liu J."/>
            <person name="Shao H."/>
            <person name="Ye R."/>
            <person name="Li L."/>
            <person name="Wei W."/>
            <person name="Wang X."/>
            <person name="Wang C."/>
            <person name="Yang T."/>
            <person name="Huo Q."/>
            <person name="Li W."/>
            <person name="Guo W."/>
            <person name="Chen H."/>
            <person name="Zhou L."/>
            <person name="Ni X."/>
            <person name="Tian J."/>
            <person name="Zhou Y."/>
            <person name="Sheng Y."/>
            <person name="Liu T."/>
            <person name="Pan Y."/>
            <person name="Xia L."/>
            <person name="Li J."/>
            <person name="Zhao F."/>
            <person name="Cao W."/>
        </authorList>
    </citation>
    <scope>NUCLEOTIDE SEQUENCE</scope>
    <source>
        <strain evidence="1">Hyas-2018</strain>
    </source>
</reference>
<gene>
    <name evidence="1" type="ORF">HPB50_020019</name>
</gene>
<sequence length="132" mass="14119">MTFWTSRMLLAAGAILLLSTDSFAQLKGNICEMDEAKLTELLDCILSKSPKGTLELWENTKAMFGGKPPAQAVMSLCGASPAAGDTLLFQDGQVLQWKAAALSPPASEEMYAASSLVGSQKTPQRPIEAWLL</sequence>
<protein>
    <submittedName>
        <fullName evidence="1">Uncharacterized protein</fullName>
    </submittedName>
</protein>